<keyword evidence="4" id="KW-1185">Reference proteome</keyword>
<dbReference type="PROSITE" id="PS50526">
    <property type="entry name" value="RDRP_SSRNA_NEG_NONSEG"/>
    <property type="match status" value="1"/>
</dbReference>
<keyword evidence="1" id="KW-0732">Signal</keyword>
<dbReference type="GO" id="GO:0005524">
    <property type="term" value="F:ATP binding"/>
    <property type="evidence" value="ECO:0007669"/>
    <property type="project" value="InterPro"/>
</dbReference>
<evidence type="ECO:0000313" key="3">
    <source>
        <dbReference type="EMBL" id="CAH2236869.1"/>
    </source>
</evidence>
<dbReference type="GO" id="GO:0004482">
    <property type="term" value="F:mRNA 5'-cap (guanine-N7-)-methyltransferase activity"/>
    <property type="evidence" value="ECO:0007669"/>
    <property type="project" value="InterPro"/>
</dbReference>
<comment type="caution">
    <text evidence="3">The sequence shown here is derived from an EMBL/GenBank/DDBJ whole genome shotgun (WGS) entry which is preliminary data.</text>
</comment>
<gene>
    <name evidence="3" type="primary">jg23225</name>
    <name evidence="3" type="ORF">PAEG_LOCUS14204</name>
</gene>
<dbReference type="OrthoDB" id="7445678at2759"/>
<feature type="domain" description="RdRp catalytic" evidence="2">
    <location>
        <begin position="1"/>
        <end position="100"/>
    </location>
</feature>
<proteinExistence type="predicted"/>
<organism evidence="3 4">
    <name type="scientific">Pararge aegeria aegeria</name>
    <dbReference type="NCBI Taxonomy" id="348720"/>
    <lineage>
        <taxon>Eukaryota</taxon>
        <taxon>Metazoa</taxon>
        <taxon>Ecdysozoa</taxon>
        <taxon>Arthropoda</taxon>
        <taxon>Hexapoda</taxon>
        <taxon>Insecta</taxon>
        <taxon>Pterygota</taxon>
        <taxon>Neoptera</taxon>
        <taxon>Endopterygota</taxon>
        <taxon>Lepidoptera</taxon>
        <taxon>Glossata</taxon>
        <taxon>Ditrysia</taxon>
        <taxon>Papilionoidea</taxon>
        <taxon>Nymphalidae</taxon>
        <taxon>Satyrinae</taxon>
        <taxon>Satyrini</taxon>
        <taxon>Parargina</taxon>
        <taxon>Pararge</taxon>
    </lineage>
</organism>
<feature type="signal peptide" evidence="1">
    <location>
        <begin position="1"/>
        <end position="24"/>
    </location>
</feature>
<dbReference type="Proteomes" id="UP000838756">
    <property type="component" value="Unassembled WGS sequence"/>
</dbReference>
<dbReference type="Pfam" id="PF00946">
    <property type="entry name" value="Mononeg_RNA_pol"/>
    <property type="match status" value="2"/>
</dbReference>
<name>A0A8S4RGQ2_9NEOP</name>
<dbReference type="AlphaFoldDB" id="A0A8S4RGQ2"/>
<reference evidence="3" key="1">
    <citation type="submission" date="2022-03" db="EMBL/GenBank/DDBJ databases">
        <authorList>
            <person name="Lindestad O."/>
        </authorList>
    </citation>
    <scope>NUCLEOTIDE SEQUENCE</scope>
</reference>
<evidence type="ECO:0000256" key="1">
    <source>
        <dbReference type="SAM" id="SignalP"/>
    </source>
</evidence>
<sequence length="261" mass="29776">MEGLRQKGWTLLTIMLILIASWRCNTVATLTGQGDNQVIYLRIPSRKTLEDLRMTKTEYITWFQTVLRDLCTGAGIIMKLEETWVSGILLEYGREFFVKGAQLERYPVEYITSLLSTSRVMGGFPVTLFANFCTRAVQDPLTSQLCLIKTFMASPRHRPHILRVATTLMKHTDPKMLIQDPLSLPINMPRQPENYIKDMITVGVPSLIKNKELLPLFGPEVGIRREELLTGLMRQPVLLPSFSLIPPNPPCWRETRCKSKG</sequence>
<protein>
    <submittedName>
        <fullName evidence="3">Jg23225 protein</fullName>
    </submittedName>
</protein>
<dbReference type="EMBL" id="CAKXAJ010025236">
    <property type="protein sequence ID" value="CAH2236869.1"/>
    <property type="molecule type" value="Genomic_DNA"/>
</dbReference>
<accession>A0A8S4RGQ2</accession>
<evidence type="ECO:0000259" key="2">
    <source>
        <dbReference type="PROSITE" id="PS50526"/>
    </source>
</evidence>
<feature type="chain" id="PRO_5035853455" evidence="1">
    <location>
        <begin position="25"/>
        <end position="261"/>
    </location>
</feature>
<dbReference type="InterPro" id="IPR014023">
    <property type="entry name" value="Mononeg_RNA_pol_cat"/>
</dbReference>
<dbReference type="GO" id="GO:0003968">
    <property type="term" value="F:RNA-directed RNA polymerase activity"/>
    <property type="evidence" value="ECO:0007669"/>
    <property type="project" value="InterPro"/>
</dbReference>
<evidence type="ECO:0000313" key="4">
    <source>
        <dbReference type="Proteomes" id="UP000838756"/>
    </source>
</evidence>